<dbReference type="AlphaFoldDB" id="A0A645GWQ2"/>
<accession>A0A645GWQ2</accession>
<evidence type="ECO:0000313" key="2">
    <source>
        <dbReference type="EMBL" id="MPN31235.1"/>
    </source>
</evidence>
<protein>
    <submittedName>
        <fullName evidence="2">Uncharacterized protein</fullName>
    </submittedName>
</protein>
<feature type="compositionally biased region" description="Basic and acidic residues" evidence="1">
    <location>
        <begin position="13"/>
        <end position="42"/>
    </location>
</feature>
<comment type="caution">
    <text evidence="2">The sequence shown here is derived from an EMBL/GenBank/DDBJ whole genome shotgun (WGS) entry which is preliminary data.</text>
</comment>
<dbReference type="EMBL" id="VSSQ01082692">
    <property type="protein sequence ID" value="MPN31235.1"/>
    <property type="molecule type" value="Genomic_DNA"/>
</dbReference>
<organism evidence="2">
    <name type="scientific">bioreactor metagenome</name>
    <dbReference type="NCBI Taxonomy" id="1076179"/>
    <lineage>
        <taxon>unclassified sequences</taxon>
        <taxon>metagenomes</taxon>
        <taxon>ecological metagenomes</taxon>
    </lineage>
</organism>
<gene>
    <name evidence="2" type="ORF">SDC9_178709</name>
</gene>
<reference evidence="2" key="1">
    <citation type="submission" date="2019-08" db="EMBL/GenBank/DDBJ databases">
        <authorList>
            <person name="Kucharzyk K."/>
            <person name="Murdoch R.W."/>
            <person name="Higgins S."/>
            <person name="Loffler F."/>
        </authorList>
    </citation>
    <scope>NUCLEOTIDE SEQUENCE</scope>
</reference>
<evidence type="ECO:0000256" key="1">
    <source>
        <dbReference type="SAM" id="MobiDB-lite"/>
    </source>
</evidence>
<name>A0A645GWQ2_9ZZZZ</name>
<sequence>MLPPIARPYPGTKRRDTRNQRDQHGWPPGHHEFGKSQQDSRHQRQFRTKALEYLGECRDDEEIDDNDSHSHRNNDEHRIAQRRFHLFAHEAFELQVFEQAQEYFVKQASGFANAHHRYIKGRKDLRMPGQRYREFATSLQTFAYIANDVLHCRVGCRFLQAVQRPHDGNARLEQGMNLARKEQDIDVMNARLEQRHLDVAQPLFRCPGFLYGYRRHTAPK</sequence>
<proteinExistence type="predicted"/>
<feature type="region of interest" description="Disordered" evidence="1">
    <location>
        <begin position="1"/>
        <end position="44"/>
    </location>
</feature>